<dbReference type="InterPro" id="IPR050367">
    <property type="entry name" value="APC_superfamily"/>
</dbReference>
<feature type="transmembrane region" description="Helical" evidence="5">
    <location>
        <begin position="12"/>
        <end position="35"/>
    </location>
</feature>
<evidence type="ECO:0000256" key="4">
    <source>
        <dbReference type="ARBA" id="ARBA00023136"/>
    </source>
</evidence>
<evidence type="ECO:0000256" key="2">
    <source>
        <dbReference type="ARBA" id="ARBA00022692"/>
    </source>
</evidence>
<dbReference type="EMBL" id="CP001804">
    <property type="protein sequence ID" value="ACY16087.1"/>
    <property type="molecule type" value="Genomic_DNA"/>
</dbReference>
<keyword evidence="2 5" id="KW-0812">Transmembrane</keyword>
<dbReference type="PANTHER" id="PTHR42770:SF11">
    <property type="entry name" value="INNER MEMBRANE TRANSPORT PROTEIN YBAT"/>
    <property type="match status" value="1"/>
</dbReference>
<feature type="transmembrane region" description="Helical" evidence="5">
    <location>
        <begin position="429"/>
        <end position="450"/>
    </location>
</feature>
<feature type="transmembrane region" description="Helical" evidence="5">
    <location>
        <begin position="345"/>
        <end position="361"/>
    </location>
</feature>
<evidence type="ECO:0000256" key="1">
    <source>
        <dbReference type="ARBA" id="ARBA00004141"/>
    </source>
</evidence>
<evidence type="ECO:0000313" key="8">
    <source>
        <dbReference type="Proteomes" id="UP000001880"/>
    </source>
</evidence>
<keyword evidence="4 5" id="KW-0472">Membrane</keyword>
<dbReference type="RefSeq" id="WP_012828686.1">
    <property type="nucleotide sequence ID" value="NC_013440.1"/>
</dbReference>
<dbReference type="Proteomes" id="UP000001880">
    <property type="component" value="Chromosome"/>
</dbReference>
<evidence type="ECO:0000256" key="3">
    <source>
        <dbReference type="ARBA" id="ARBA00022989"/>
    </source>
</evidence>
<feature type="transmembrane region" description="Helical" evidence="5">
    <location>
        <begin position="203"/>
        <end position="227"/>
    </location>
</feature>
<dbReference type="OrthoDB" id="127638at2"/>
<feature type="transmembrane region" description="Helical" evidence="5">
    <location>
        <begin position="41"/>
        <end position="61"/>
    </location>
</feature>
<dbReference type="AlphaFoldDB" id="D0LX45"/>
<proteinExistence type="predicted"/>
<reference evidence="7 8" key="1">
    <citation type="journal article" date="2010" name="Stand. Genomic Sci.">
        <title>Complete genome sequence of Haliangium ochraceum type strain (SMP-2).</title>
        <authorList>
            <consortium name="US DOE Joint Genome Institute (JGI-PGF)"/>
            <person name="Ivanova N."/>
            <person name="Daum C."/>
            <person name="Lang E."/>
            <person name="Abt B."/>
            <person name="Kopitz M."/>
            <person name="Saunders E."/>
            <person name="Lapidus A."/>
            <person name="Lucas S."/>
            <person name="Glavina Del Rio T."/>
            <person name="Nolan M."/>
            <person name="Tice H."/>
            <person name="Copeland A."/>
            <person name="Cheng J.F."/>
            <person name="Chen F."/>
            <person name="Bruce D."/>
            <person name="Goodwin L."/>
            <person name="Pitluck S."/>
            <person name="Mavromatis K."/>
            <person name="Pati A."/>
            <person name="Mikhailova N."/>
            <person name="Chen A."/>
            <person name="Palaniappan K."/>
            <person name="Land M."/>
            <person name="Hauser L."/>
            <person name="Chang Y.J."/>
            <person name="Jeffries C.D."/>
            <person name="Detter J.C."/>
            <person name="Brettin T."/>
            <person name="Rohde M."/>
            <person name="Goker M."/>
            <person name="Bristow J."/>
            <person name="Markowitz V."/>
            <person name="Eisen J.A."/>
            <person name="Hugenholtz P."/>
            <person name="Kyrpides N.C."/>
            <person name="Klenk H.P."/>
        </authorList>
    </citation>
    <scope>NUCLEOTIDE SEQUENCE [LARGE SCALE GENOMIC DNA]</scope>
    <source>
        <strain evidence="8">DSM 14365 / CIP 107738 / JCM 11303 / AJ 13395 / SMP-2</strain>
    </source>
</reference>
<feature type="transmembrane region" description="Helical" evidence="5">
    <location>
        <begin position="239"/>
        <end position="263"/>
    </location>
</feature>
<dbReference type="GO" id="GO:0055085">
    <property type="term" value="P:transmembrane transport"/>
    <property type="evidence" value="ECO:0007669"/>
    <property type="project" value="InterPro"/>
</dbReference>
<feature type="transmembrane region" description="Helical" evidence="5">
    <location>
        <begin position="88"/>
        <end position="116"/>
    </location>
</feature>
<evidence type="ECO:0000259" key="6">
    <source>
        <dbReference type="Pfam" id="PF00324"/>
    </source>
</evidence>
<keyword evidence="3 5" id="KW-1133">Transmembrane helix</keyword>
<dbReference type="SUPFAM" id="SSF52402">
    <property type="entry name" value="Adenine nucleotide alpha hydrolases-like"/>
    <property type="match status" value="1"/>
</dbReference>
<dbReference type="Pfam" id="PF00324">
    <property type="entry name" value="AA_permease"/>
    <property type="match status" value="1"/>
</dbReference>
<organism evidence="7 8">
    <name type="scientific">Haliangium ochraceum (strain DSM 14365 / JCM 11303 / SMP-2)</name>
    <dbReference type="NCBI Taxonomy" id="502025"/>
    <lineage>
        <taxon>Bacteria</taxon>
        <taxon>Pseudomonadati</taxon>
        <taxon>Myxococcota</taxon>
        <taxon>Polyangia</taxon>
        <taxon>Haliangiales</taxon>
        <taxon>Kofleriaceae</taxon>
        <taxon>Haliangium</taxon>
    </lineage>
</organism>
<dbReference type="Gene3D" id="1.20.1740.10">
    <property type="entry name" value="Amino acid/polyamine transporter I"/>
    <property type="match status" value="1"/>
</dbReference>
<feature type="transmembrane region" description="Helical" evidence="5">
    <location>
        <begin position="292"/>
        <end position="315"/>
    </location>
</feature>
<comment type="subcellular location">
    <subcellularLocation>
        <location evidence="1">Membrane</location>
        <topology evidence="1">Multi-pass membrane protein</topology>
    </subcellularLocation>
</comment>
<feature type="transmembrane region" description="Helical" evidence="5">
    <location>
        <begin position="367"/>
        <end position="391"/>
    </location>
</feature>
<evidence type="ECO:0000313" key="7">
    <source>
        <dbReference type="EMBL" id="ACY16087.1"/>
    </source>
</evidence>
<feature type="transmembrane region" description="Helical" evidence="5">
    <location>
        <begin position="136"/>
        <end position="153"/>
    </location>
</feature>
<dbReference type="GO" id="GO:0016020">
    <property type="term" value="C:membrane"/>
    <property type="evidence" value="ECO:0007669"/>
    <property type="project" value="UniProtKB-SubCell"/>
</dbReference>
<dbReference type="PANTHER" id="PTHR42770">
    <property type="entry name" value="AMINO ACID TRANSPORTER-RELATED"/>
    <property type="match status" value="1"/>
</dbReference>
<dbReference type="KEGG" id="hoh:Hoch_3585"/>
<name>D0LX45_HALO1</name>
<sequence>MNGDIGRTVGLRGATMVGIGAIVGGGILVLAGVAYENAGPGAILAFAVNGAVALITALSFAEISSSFPESGGTYTFAKKVLSVRSAFAVGWVLWFAYIVAGVLYAVGFASYATLAIAEIWQALAGDAPAWLGDRRFQLLLSSLATIAYAASLAAKSGGGGQFATIGKVVVFFVLIVVGLVVLARQPLQQTGSALSPFLPGGASGLLAAMGFTFIALQGFDLIAAIAGEVKDPARNIPRAMFLSLGTALVVYLPLLFIVATVGVRPGEHIAELAAEQPETVVAVAAGRFMGPVGYWLVVVAAVLSTLSALRANLLAASRVALSMARDNTLPVVLARTHEQRGTPTMAIYATTLTLVAIGFMVPDLAGAGAAASLIFLVAFALTHGTVYLARIRGGGAKDAYRTPLFPLVPVVGGLACAALAVFQAVVAPVAAAIALFWVGLGAFLYAALLASRAESADASAQALDPALLKLRGKSPLVLLPVANPGHARALVAVANALVPSNIGRVLLLTVLPRPQQDVAAVGPDGATAADADDILRRLKDAQEVVKNALTASYATGQAPEALITAAREPWREIERVASAHACECLLLGMSHGATTEDVVQVEGLINRVDCDVGILYAPPAWQLADARRVLVPIGGRGGQHEMRARLLGSIVRTAPREVVFLQVVAEGAGADEIEQARRQAESLVRWNLTGQHEVAVVAASDVATAVVEAAANCDLLVMGLQAERNPFGVGRGRAAFGELSLEIARRASCATILLSGRRGSFMGI</sequence>
<accession>D0LX45</accession>
<gene>
    <name evidence="7" type="ordered locus">Hoch_3585</name>
</gene>
<evidence type="ECO:0000256" key="5">
    <source>
        <dbReference type="SAM" id="Phobius"/>
    </source>
</evidence>
<dbReference type="Gene3D" id="3.40.50.12370">
    <property type="match status" value="1"/>
</dbReference>
<feature type="transmembrane region" description="Helical" evidence="5">
    <location>
        <begin position="165"/>
        <end position="183"/>
    </location>
</feature>
<keyword evidence="8" id="KW-1185">Reference proteome</keyword>
<dbReference type="STRING" id="502025.Hoch_3585"/>
<dbReference type="InterPro" id="IPR004841">
    <property type="entry name" value="AA-permease/SLC12A_dom"/>
</dbReference>
<feature type="transmembrane region" description="Helical" evidence="5">
    <location>
        <begin position="403"/>
        <end position="423"/>
    </location>
</feature>
<dbReference type="eggNOG" id="COG0531">
    <property type="taxonomic scope" value="Bacteria"/>
</dbReference>
<feature type="domain" description="Amino acid permease/ SLC12A" evidence="6">
    <location>
        <begin position="14"/>
        <end position="447"/>
    </location>
</feature>
<protein>
    <submittedName>
        <fullName evidence="7">Amino acid permease-associated region</fullName>
    </submittedName>
</protein>
<dbReference type="HOGENOM" id="CLU_007946_15_8_7"/>